<dbReference type="SUPFAM" id="SSF54523">
    <property type="entry name" value="Pili subunits"/>
    <property type="match status" value="1"/>
</dbReference>
<dbReference type="Proteomes" id="UP000317977">
    <property type="component" value="Unassembled WGS sequence"/>
</dbReference>
<evidence type="ECO:0000313" key="2">
    <source>
        <dbReference type="EMBL" id="TWU47947.1"/>
    </source>
</evidence>
<evidence type="ECO:0008006" key="4">
    <source>
        <dbReference type="Google" id="ProtNLM"/>
    </source>
</evidence>
<name>A0A5C6EIN2_9BACT</name>
<keyword evidence="3" id="KW-1185">Reference proteome</keyword>
<dbReference type="Pfam" id="PF07963">
    <property type="entry name" value="N_methyl"/>
    <property type="match status" value="1"/>
</dbReference>
<accession>A0A5C6EIN2</accession>
<gene>
    <name evidence="2" type="ORF">Poly59_47910</name>
</gene>
<sequence length="420" mass="45388">MSSLIKTRPNAPEQRQAFTLVELLVTIVILGIISGMVSQALIGANRQAKETRAQAFINQLNLTMLQLYETEASRSVGLPGQAWSPEAASQTQLIWRRDWLRASLPMSKADIDVGSGRPAAGSDPAAPTLYSVPFLSETGTQPLPPTRREATSLIYRNRVVRTLNAIDSATPDWATAYSKWTATNESAECLYLIFAANTINGQPLLGQLRTRDVADTDEDGMLEIVDSWGVPVVWMRSPVGFYLKNNWSANDALDANKPTVGDLKALVAKLGEDPLDILRSDPRTNLVENGGDAVLVDPTTNDTSIEIDKVTFYARPMIVSAGLDGAFDLLVTPSGTARATQGSQRIATLASPQRRRRNGSLVPHPIGYGSNVFFPDPFYSLAIVGDAPRPLADRPGAVVDVNSNGVDESADNIYPSLALQ</sequence>
<dbReference type="AlphaFoldDB" id="A0A5C6EIN2"/>
<organism evidence="2 3">
    <name type="scientific">Rubripirellula reticaptiva</name>
    <dbReference type="NCBI Taxonomy" id="2528013"/>
    <lineage>
        <taxon>Bacteria</taxon>
        <taxon>Pseudomonadati</taxon>
        <taxon>Planctomycetota</taxon>
        <taxon>Planctomycetia</taxon>
        <taxon>Pirellulales</taxon>
        <taxon>Pirellulaceae</taxon>
        <taxon>Rubripirellula</taxon>
    </lineage>
</organism>
<keyword evidence="1" id="KW-0812">Transmembrane</keyword>
<comment type="caution">
    <text evidence="2">The sequence shown here is derived from an EMBL/GenBank/DDBJ whole genome shotgun (WGS) entry which is preliminary data.</text>
</comment>
<feature type="transmembrane region" description="Helical" evidence="1">
    <location>
        <begin position="20"/>
        <end position="42"/>
    </location>
</feature>
<dbReference type="RefSeq" id="WP_246151865.1">
    <property type="nucleotide sequence ID" value="NZ_SJPX01000005.1"/>
</dbReference>
<protein>
    <recommendedName>
        <fullName evidence="4">Type II secretion system protein G</fullName>
    </recommendedName>
</protein>
<proteinExistence type="predicted"/>
<evidence type="ECO:0000313" key="3">
    <source>
        <dbReference type="Proteomes" id="UP000317977"/>
    </source>
</evidence>
<reference evidence="2 3" key="1">
    <citation type="submission" date="2019-02" db="EMBL/GenBank/DDBJ databases">
        <title>Deep-cultivation of Planctomycetes and their phenomic and genomic characterization uncovers novel biology.</title>
        <authorList>
            <person name="Wiegand S."/>
            <person name="Jogler M."/>
            <person name="Boedeker C."/>
            <person name="Pinto D."/>
            <person name="Vollmers J."/>
            <person name="Rivas-Marin E."/>
            <person name="Kohn T."/>
            <person name="Peeters S.H."/>
            <person name="Heuer A."/>
            <person name="Rast P."/>
            <person name="Oberbeckmann S."/>
            <person name="Bunk B."/>
            <person name="Jeske O."/>
            <person name="Meyerdierks A."/>
            <person name="Storesund J.E."/>
            <person name="Kallscheuer N."/>
            <person name="Luecker S."/>
            <person name="Lage O.M."/>
            <person name="Pohl T."/>
            <person name="Merkel B.J."/>
            <person name="Hornburger P."/>
            <person name="Mueller R.-W."/>
            <person name="Bruemmer F."/>
            <person name="Labrenz M."/>
            <person name="Spormann A.M."/>
            <person name="Op Den Camp H."/>
            <person name="Overmann J."/>
            <person name="Amann R."/>
            <person name="Jetten M.S.M."/>
            <person name="Mascher T."/>
            <person name="Medema M.H."/>
            <person name="Devos D.P."/>
            <person name="Kaster A.-K."/>
            <person name="Ovreas L."/>
            <person name="Rohde M."/>
            <person name="Galperin M.Y."/>
            <person name="Jogler C."/>
        </authorList>
    </citation>
    <scope>NUCLEOTIDE SEQUENCE [LARGE SCALE GENOMIC DNA]</scope>
    <source>
        <strain evidence="2 3">Poly59</strain>
    </source>
</reference>
<dbReference type="EMBL" id="SJPX01000005">
    <property type="protein sequence ID" value="TWU47947.1"/>
    <property type="molecule type" value="Genomic_DNA"/>
</dbReference>
<dbReference type="Gene3D" id="3.30.700.10">
    <property type="entry name" value="Glycoprotein, Type 4 Pilin"/>
    <property type="match status" value="1"/>
</dbReference>
<evidence type="ECO:0000256" key="1">
    <source>
        <dbReference type="SAM" id="Phobius"/>
    </source>
</evidence>
<dbReference type="InterPro" id="IPR012902">
    <property type="entry name" value="N_methyl_site"/>
</dbReference>
<keyword evidence="1" id="KW-1133">Transmembrane helix</keyword>
<dbReference type="InterPro" id="IPR045584">
    <property type="entry name" value="Pilin-like"/>
</dbReference>
<dbReference type="NCBIfam" id="TIGR02532">
    <property type="entry name" value="IV_pilin_GFxxxE"/>
    <property type="match status" value="1"/>
</dbReference>
<keyword evidence="1" id="KW-0472">Membrane</keyword>